<evidence type="ECO:0000313" key="3">
    <source>
        <dbReference type="Proteomes" id="UP000248553"/>
    </source>
</evidence>
<dbReference type="Pfam" id="PF09586">
    <property type="entry name" value="YfhO"/>
    <property type="match status" value="1"/>
</dbReference>
<dbReference type="AlphaFoldDB" id="A0A328B9T2"/>
<accession>A0A328B9T2</accession>
<reference evidence="3" key="1">
    <citation type="submission" date="2018-05" db="EMBL/GenBank/DDBJ databases">
        <authorList>
            <person name="Nie L."/>
        </authorList>
    </citation>
    <scope>NUCLEOTIDE SEQUENCE [LARGE SCALE GENOMIC DNA]</scope>
    <source>
        <strain evidence="3">NL</strain>
    </source>
</reference>
<feature type="transmembrane region" description="Helical" evidence="1">
    <location>
        <begin position="366"/>
        <end position="385"/>
    </location>
</feature>
<feature type="transmembrane region" description="Helical" evidence="1">
    <location>
        <begin position="166"/>
        <end position="187"/>
    </location>
</feature>
<sequence length="873" mass="94309">MPSPVVSPTPAAAAPQPLWSRLLPHLLAVAFLLVLAVLYFSPIVFGGKTLSQHDIVQFNGGAREALLFRENTGQEALWTNSMFSGMPTYLISTRFPGDLTVYLTSIFTFGLPPIVANLFAALFCGYLLFAALGMRPLVALVGAVAIGFTSYNLIILAAGHNSKSYALAYAPLVLAGLLVTFRRNWLAGGVLFALGLTMNIRANHLQITYYLLLLVLVFGIVELIFALREKRLAEFLRNTAVLAVGALLAVGVSFGRLYTTAEYGKYSIRGRSELKTPAPAQPGQAPAAAEEAGSGLDHDYAFSYSYGVGETLTLLIPNYYGGASTSKLAADSNTGKALSGMVDPAQLDQYLAGMPTYWGDQPITSGPVYVGAVVVLLFVLGVFVADRRTRTWLLAATLFSIVLAWGKNFASFNDLMFDFFPGYNKFRAVSMALTIAQLAMPLLAVLALARVLRARPAAAAPLVAGLPVAQKDTPEVAGLRRHLLLAVGITAGLCLLALVFSLGSDFAGPVDSQLPQGFPLDALRQDRAALLRTDVFRSIFFIVATAGVLWFYLSRKLGLTLAAALVGLLVLADLWTADKRYLGEGNFTTQTVTEQFAPTKADEQILADKTLHYRVLNLANPFNDAQTSYLHKSIGGYHGAKLRRYQELIERQISPEMQQLFQQLSTTGQVGNPRVLNMLNARYFISPPQQNGETQAIPNAGALGNAWFVSKVQPVQNPDQEIAALSTFDPATTAVVDVSKFPQTTTSYDPAGSTIQLTSYSPNELKYNANAARPGLVVFSEIYYADGWNAYLDGQLVPHLRANYVLRALPVPAGRHTIEFKFEPKEYRLGNIISMVSSVLLFLVVIGGVVFVLRRGSPPAAAAPADNDDLLAA</sequence>
<evidence type="ECO:0000313" key="2">
    <source>
        <dbReference type="EMBL" id="RAK64082.1"/>
    </source>
</evidence>
<feature type="transmembrane region" description="Helical" evidence="1">
    <location>
        <begin position="832"/>
        <end position="853"/>
    </location>
</feature>
<feature type="transmembrane region" description="Helical" evidence="1">
    <location>
        <begin position="559"/>
        <end position="577"/>
    </location>
</feature>
<name>A0A328B9T2_9BACT</name>
<feature type="transmembrane region" description="Helical" evidence="1">
    <location>
        <begin position="101"/>
        <end position="131"/>
    </location>
</feature>
<keyword evidence="1" id="KW-1133">Transmembrane helix</keyword>
<keyword evidence="1" id="KW-0472">Membrane</keyword>
<keyword evidence="3" id="KW-1185">Reference proteome</keyword>
<dbReference type="PANTHER" id="PTHR38454:SF1">
    <property type="entry name" value="INTEGRAL MEMBRANE PROTEIN"/>
    <property type="match status" value="1"/>
</dbReference>
<feature type="transmembrane region" description="Helical" evidence="1">
    <location>
        <begin position="25"/>
        <end position="45"/>
    </location>
</feature>
<proteinExistence type="predicted"/>
<dbReference type="RefSeq" id="WP_111479803.1">
    <property type="nucleotide sequence ID" value="NZ_QHKM01000007.1"/>
</dbReference>
<evidence type="ECO:0008006" key="4">
    <source>
        <dbReference type="Google" id="ProtNLM"/>
    </source>
</evidence>
<dbReference type="InterPro" id="IPR018580">
    <property type="entry name" value="Uncharacterised_YfhO"/>
</dbReference>
<gene>
    <name evidence="2" type="ORF">DLM85_19265</name>
</gene>
<feature type="transmembrane region" description="Helical" evidence="1">
    <location>
        <begin position="207"/>
        <end position="227"/>
    </location>
</feature>
<protein>
    <recommendedName>
        <fullName evidence="4">YfhO family protein</fullName>
    </recommendedName>
</protein>
<feature type="transmembrane region" description="Helical" evidence="1">
    <location>
        <begin position="392"/>
        <end position="410"/>
    </location>
</feature>
<feature type="transmembrane region" description="Helical" evidence="1">
    <location>
        <begin position="137"/>
        <end position="159"/>
    </location>
</feature>
<comment type="caution">
    <text evidence="2">The sequence shown here is derived from an EMBL/GenBank/DDBJ whole genome shotgun (WGS) entry which is preliminary data.</text>
</comment>
<feature type="transmembrane region" description="Helical" evidence="1">
    <location>
        <begin position="483"/>
        <end position="503"/>
    </location>
</feature>
<dbReference type="EMBL" id="QHKM01000007">
    <property type="protein sequence ID" value="RAK64082.1"/>
    <property type="molecule type" value="Genomic_DNA"/>
</dbReference>
<feature type="transmembrane region" description="Helical" evidence="1">
    <location>
        <begin position="239"/>
        <end position="258"/>
    </location>
</feature>
<feature type="transmembrane region" description="Helical" evidence="1">
    <location>
        <begin position="430"/>
        <end position="449"/>
    </location>
</feature>
<feature type="transmembrane region" description="Helical" evidence="1">
    <location>
        <begin position="535"/>
        <end position="552"/>
    </location>
</feature>
<dbReference type="Proteomes" id="UP000248553">
    <property type="component" value="Unassembled WGS sequence"/>
</dbReference>
<dbReference type="OrthoDB" id="9772884at2"/>
<evidence type="ECO:0000256" key="1">
    <source>
        <dbReference type="SAM" id="Phobius"/>
    </source>
</evidence>
<dbReference type="PANTHER" id="PTHR38454">
    <property type="entry name" value="INTEGRAL MEMBRANE PROTEIN-RELATED"/>
    <property type="match status" value="1"/>
</dbReference>
<organism evidence="2 3">
    <name type="scientific">Hymenobacter edaphi</name>
    <dbReference type="NCBI Taxonomy" id="2211146"/>
    <lineage>
        <taxon>Bacteria</taxon>
        <taxon>Pseudomonadati</taxon>
        <taxon>Bacteroidota</taxon>
        <taxon>Cytophagia</taxon>
        <taxon>Cytophagales</taxon>
        <taxon>Hymenobacteraceae</taxon>
        <taxon>Hymenobacter</taxon>
    </lineage>
</organism>
<keyword evidence="1" id="KW-0812">Transmembrane</keyword>